<dbReference type="EMBL" id="LNIX01000016">
    <property type="protein sequence ID" value="OXA45864.1"/>
    <property type="molecule type" value="Genomic_DNA"/>
</dbReference>
<evidence type="ECO:0000256" key="1">
    <source>
        <dbReference type="SAM" id="SignalP"/>
    </source>
</evidence>
<organism evidence="2 3">
    <name type="scientific">Folsomia candida</name>
    <name type="common">Springtail</name>
    <dbReference type="NCBI Taxonomy" id="158441"/>
    <lineage>
        <taxon>Eukaryota</taxon>
        <taxon>Metazoa</taxon>
        <taxon>Ecdysozoa</taxon>
        <taxon>Arthropoda</taxon>
        <taxon>Hexapoda</taxon>
        <taxon>Collembola</taxon>
        <taxon>Entomobryomorpha</taxon>
        <taxon>Isotomoidea</taxon>
        <taxon>Isotomidae</taxon>
        <taxon>Proisotominae</taxon>
        <taxon>Folsomia</taxon>
    </lineage>
</organism>
<gene>
    <name evidence="2" type="ORF">Fcan01_19015</name>
</gene>
<feature type="chain" id="PRO_5012195109" evidence="1">
    <location>
        <begin position="26"/>
        <end position="240"/>
    </location>
</feature>
<dbReference type="Proteomes" id="UP000198287">
    <property type="component" value="Unassembled WGS sequence"/>
</dbReference>
<evidence type="ECO:0000313" key="2">
    <source>
        <dbReference type="EMBL" id="OXA45864.1"/>
    </source>
</evidence>
<accession>A0A226DLX4</accession>
<comment type="caution">
    <text evidence="2">The sequence shown here is derived from an EMBL/GenBank/DDBJ whole genome shotgun (WGS) entry which is preliminary data.</text>
</comment>
<keyword evidence="3" id="KW-1185">Reference proteome</keyword>
<proteinExistence type="predicted"/>
<name>A0A226DLX4_FOLCA</name>
<reference evidence="2 3" key="1">
    <citation type="submission" date="2015-12" db="EMBL/GenBank/DDBJ databases">
        <title>The genome of Folsomia candida.</title>
        <authorList>
            <person name="Faddeeva A."/>
            <person name="Derks M.F."/>
            <person name="Anvar Y."/>
            <person name="Smit S."/>
            <person name="Van Straalen N."/>
            <person name="Roelofs D."/>
        </authorList>
    </citation>
    <scope>NUCLEOTIDE SEQUENCE [LARGE SCALE GENOMIC DNA]</scope>
    <source>
        <strain evidence="2 3">VU population</strain>
        <tissue evidence="2">Whole body</tissue>
    </source>
</reference>
<keyword evidence="1" id="KW-0732">Signal</keyword>
<dbReference type="AlphaFoldDB" id="A0A226DLX4"/>
<protein>
    <submittedName>
        <fullName evidence="2">Uncharacterized protein</fullName>
    </submittedName>
</protein>
<sequence length="240" mass="27659">MPFLNRGRHPLSILLYILFANSVAGHNVESNQITIPRKFIEYLQPFENCTTMIYTPTNFSLISFTTLTVGPIVLLNYDMYRSARTTGKIFDKFSLKQRRNPALHCWATFAILPEQSGLLGSIRPFIVLNCFVDSTWSAQYFIWVTTNPSGVHEYLNNEIVLDNLGLRDVLIVDVKNLMEQSPLLRMNYHNLYNIEKPPMGIENSKPWYTIDCLLLNRFMELGIISPMPKAQSPWLCLGKY</sequence>
<evidence type="ECO:0000313" key="3">
    <source>
        <dbReference type="Proteomes" id="UP000198287"/>
    </source>
</evidence>
<feature type="signal peptide" evidence="1">
    <location>
        <begin position="1"/>
        <end position="25"/>
    </location>
</feature>